<dbReference type="CDD" id="cd06193">
    <property type="entry name" value="siderophore_interacting"/>
    <property type="match status" value="1"/>
</dbReference>
<dbReference type="InterPro" id="IPR017927">
    <property type="entry name" value="FAD-bd_FR_type"/>
</dbReference>
<organism evidence="3 4">
    <name type="scientific">Tenggerimyces flavus</name>
    <dbReference type="NCBI Taxonomy" id="1708749"/>
    <lineage>
        <taxon>Bacteria</taxon>
        <taxon>Bacillati</taxon>
        <taxon>Actinomycetota</taxon>
        <taxon>Actinomycetes</taxon>
        <taxon>Propionibacteriales</taxon>
        <taxon>Nocardioidaceae</taxon>
        <taxon>Tenggerimyces</taxon>
    </lineage>
</organism>
<dbReference type="Pfam" id="PF08021">
    <property type="entry name" value="FAD_binding_9"/>
    <property type="match status" value="1"/>
</dbReference>
<dbReference type="InterPro" id="IPR039261">
    <property type="entry name" value="FNR_nucleotide-bd"/>
</dbReference>
<dbReference type="RefSeq" id="WP_205116602.1">
    <property type="nucleotide sequence ID" value="NZ_JAFBCM010000001.1"/>
</dbReference>
<dbReference type="Proteomes" id="UP001595699">
    <property type="component" value="Unassembled WGS sequence"/>
</dbReference>
<dbReference type="Gene3D" id="2.40.30.10">
    <property type="entry name" value="Translation factors"/>
    <property type="match status" value="1"/>
</dbReference>
<dbReference type="Gene3D" id="3.40.50.80">
    <property type="entry name" value="Nucleotide-binding domain of ferredoxin-NADP reductase (FNR) module"/>
    <property type="match status" value="1"/>
</dbReference>
<accession>A0ABV7YK63</accession>
<dbReference type="Pfam" id="PF04954">
    <property type="entry name" value="SIP"/>
    <property type="match status" value="1"/>
</dbReference>
<reference evidence="4" key="1">
    <citation type="journal article" date="2019" name="Int. J. Syst. Evol. Microbiol.">
        <title>The Global Catalogue of Microorganisms (GCM) 10K type strain sequencing project: providing services to taxonomists for standard genome sequencing and annotation.</title>
        <authorList>
            <consortium name="The Broad Institute Genomics Platform"/>
            <consortium name="The Broad Institute Genome Sequencing Center for Infectious Disease"/>
            <person name="Wu L."/>
            <person name="Ma J."/>
        </authorList>
    </citation>
    <scope>NUCLEOTIDE SEQUENCE [LARGE SCALE GENOMIC DNA]</scope>
    <source>
        <strain evidence="4">CGMCC 4.7241</strain>
    </source>
</reference>
<evidence type="ECO:0000256" key="1">
    <source>
        <dbReference type="SAM" id="MobiDB-lite"/>
    </source>
</evidence>
<name>A0ABV7YK63_9ACTN</name>
<sequence>MTERPARRPVTTHLGEVLRTEWLTPHLIRVTLGGEGLAAFVDNGFTDRYVKLVFPRPGVDYPEPFDVGRIREELPRDQHPVTRTYTVRWCDTATHELAIDFVYHGDEGIAAPWAAAAKPGDTLAMLGPGGAYGPDPEADWHLLVGDESALPAIASALEEVPAGKPVKAFVEVENVDEQIALTCDGDLELTWLHRASDGDIVRAVRELDFAAGDVHVFVHGEAGFVLELRRHLLNERAVPRERLSLSGYWRRGKNEDGWQAEKADTARAEREAAAAKSA</sequence>
<comment type="caution">
    <text evidence="3">The sequence shown here is derived from an EMBL/GenBank/DDBJ whole genome shotgun (WGS) entry which is preliminary data.</text>
</comment>
<dbReference type="InterPro" id="IPR039374">
    <property type="entry name" value="SIP_fam"/>
</dbReference>
<evidence type="ECO:0000259" key="2">
    <source>
        <dbReference type="PROSITE" id="PS51384"/>
    </source>
</evidence>
<dbReference type="EMBL" id="JBHRZH010000041">
    <property type="protein sequence ID" value="MFC3765571.1"/>
    <property type="molecule type" value="Genomic_DNA"/>
</dbReference>
<keyword evidence="4" id="KW-1185">Reference proteome</keyword>
<dbReference type="InterPro" id="IPR007037">
    <property type="entry name" value="SIP_rossman_dom"/>
</dbReference>
<evidence type="ECO:0000313" key="3">
    <source>
        <dbReference type="EMBL" id="MFC3765571.1"/>
    </source>
</evidence>
<dbReference type="InterPro" id="IPR017938">
    <property type="entry name" value="Riboflavin_synthase-like_b-brl"/>
</dbReference>
<feature type="region of interest" description="Disordered" evidence="1">
    <location>
        <begin position="256"/>
        <end position="278"/>
    </location>
</feature>
<dbReference type="InterPro" id="IPR013113">
    <property type="entry name" value="SIP_FAD-bd"/>
</dbReference>
<gene>
    <name evidence="3" type="ORF">ACFOUW_32385</name>
</gene>
<feature type="domain" description="FAD-binding FR-type" evidence="2">
    <location>
        <begin position="10"/>
        <end position="135"/>
    </location>
</feature>
<evidence type="ECO:0000313" key="4">
    <source>
        <dbReference type="Proteomes" id="UP001595699"/>
    </source>
</evidence>
<dbReference type="PANTHER" id="PTHR30157:SF0">
    <property type="entry name" value="NADPH-DEPENDENT FERRIC-CHELATE REDUCTASE"/>
    <property type="match status" value="1"/>
</dbReference>
<dbReference type="PANTHER" id="PTHR30157">
    <property type="entry name" value="FERRIC REDUCTASE, NADPH-DEPENDENT"/>
    <property type="match status" value="1"/>
</dbReference>
<proteinExistence type="predicted"/>
<dbReference type="PROSITE" id="PS51384">
    <property type="entry name" value="FAD_FR"/>
    <property type="match status" value="1"/>
</dbReference>
<protein>
    <submittedName>
        <fullName evidence="3">Siderophore-interacting protein</fullName>
    </submittedName>
</protein>
<dbReference type="SUPFAM" id="SSF63380">
    <property type="entry name" value="Riboflavin synthase domain-like"/>
    <property type="match status" value="1"/>
</dbReference>